<dbReference type="InterPro" id="IPR036895">
    <property type="entry name" value="Uracil-DNA_glycosylase-like_sf"/>
</dbReference>
<dbReference type="Pfam" id="PF03167">
    <property type="entry name" value="UDG"/>
    <property type="match status" value="1"/>
</dbReference>
<dbReference type="CDD" id="cd10032">
    <property type="entry name" value="UDG-F6_HDG"/>
    <property type="match status" value="1"/>
</dbReference>
<feature type="domain" description="Uracil-DNA glycosylase-like" evidence="1">
    <location>
        <begin position="10"/>
        <end position="150"/>
    </location>
</feature>
<dbReference type="AlphaFoldDB" id="A0A431DQS4"/>
<dbReference type="RefSeq" id="WP_002871015.1">
    <property type="nucleotide sequence ID" value="NZ_CAKJUK010000011.1"/>
</dbReference>
<reference evidence="2 3" key="1">
    <citation type="journal article" date="2019" name="Appl. Environ. Microbiol.">
        <title>Population genetics and characterization of Campylobacter jejuni isolates in western jackdaws and game birds in Finland.</title>
        <authorList>
            <person name="Kovanen S."/>
            <person name="Rossi M."/>
            <person name="Pohja-Mykra M."/>
            <person name="Nieminen T."/>
            <person name="Raunio-Saarnisto M."/>
            <person name="Sauvala M."/>
            <person name="Fredriksson-Ahomaa M."/>
            <person name="Hanninen M.L."/>
            <person name="Kivisto R."/>
        </authorList>
    </citation>
    <scope>NUCLEOTIDE SEQUENCE [LARGE SCALE GENOMIC DNA]</scope>
    <source>
        <strain evidence="2 3">CB313</strain>
    </source>
</reference>
<dbReference type="Proteomes" id="UP000288507">
    <property type="component" value="Unassembled WGS sequence"/>
</dbReference>
<name>A0A431DQS4_CAMJU</name>
<dbReference type="SMART" id="SM00987">
    <property type="entry name" value="UreE_C"/>
    <property type="match status" value="1"/>
</dbReference>
<sequence length="160" mass="18766">MSEFLTHPFEPFFDKDSKILILGSFPSIKSRQDGFYYQHPRNRFWPILETLFDVKLENITEQQAFLRKKHIALWDVLQSCKIKNSDDKTISYAKANDLNLILSQAKIQAIFTTGQSAYRFFVKFHPHLEAIVLPSTSPANLNFSFEQLLQNYEIIKKFTK</sequence>
<evidence type="ECO:0000313" key="3">
    <source>
        <dbReference type="Proteomes" id="UP000288507"/>
    </source>
</evidence>
<protein>
    <submittedName>
        <fullName evidence="2">DNA-deoxyinosine glycosylase</fullName>
    </submittedName>
</protein>
<dbReference type="NCBIfam" id="TIGR04274">
    <property type="entry name" value="hypoxanDNAglyco"/>
    <property type="match status" value="1"/>
</dbReference>
<evidence type="ECO:0000259" key="1">
    <source>
        <dbReference type="SMART" id="SM00986"/>
    </source>
</evidence>
<dbReference type="EMBL" id="PRBV01000001">
    <property type="protein sequence ID" value="RTJ80810.1"/>
    <property type="molecule type" value="Genomic_DNA"/>
</dbReference>
<dbReference type="InterPro" id="IPR005122">
    <property type="entry name" value="Uracil-DNA_glycosylase-like"/>
</dbReference>
<organism evidence="2 3">
    <name type="scientific">Campylobacter jejuni</name>
    <dbReference type="NCBI Taxonomy" id="197"/>
    <lineage>
        <taxon>Bacteria</taxon>
        <taxon>Pseudomonadati</taxon>
        <taxon>Campylobacterota</taxon>
        <taxon>Epsilonproteobacteria</taxon>
        <taxon>Campylobacterales</taxon>
        <taxon>Campylobacteraceae</taxon>
        <taxon>Campylobacter</taxon>
    </lineage>
</organism>
<comment type="caution">
    <text evidence="2">The sequence shown here is derived from an EMBL/GenBank/DDBJ whole genome shotgun (WGS) entry which is preliminary data.</text>
</comment>
<dbReference type="Gene3D" id="3.40.470.10">
    <property type="entry name" value="Uracil-DNA glycosylase-like domain"/>
    <property type="match status" value="1"/>
</dbReference>
<gene>
    <name evidence="2" type="ORF">C3H57_00390</name>
</gene>
<evidence type="ECO:0000313" key="2">
    <source>
        <dbReference type="EMBL" id="RTJ80810.1"/>
    </source>
</evidence>
<accession>A0A431DQS4</accession>
<proteinExistence type="predicted"/>
<dbReference type="InterPro" id="IPR026353">
    <property type="entry name" value="Hypoxan-DNA_Glyclase"/>
</dbReference>
<dbReference type="SUPFAM" id="SSF52141">
    <property type="entry name" value="Uracil-DNA glycosylase-like"/>
    <property type="match status" value="1"/>
</dbReference>
<dbReference type="SMART" id="SM00986">
    <property type="entry name" value="UDG"/>
    <property type="match status" value="1"/>
</dbReference>